<dbReference type="OrthoDB" id="62853at2759"/>
<evidence type="ECO:0000256" key="1">
    <source>
        <dbReference type="SAM" id="MobiDB-lite"/>
    </source>
</evidence>
<feature type="region of interest" description="Disordered" evidence="1">
    <location>
        <begin position="831"/>
        <end position="869"/>
    </location>
</feature>
<dbReference type="GO" id="GO:0003676">
    <property type="term" value="F:nucleic acid binding"/>
    <property type="evidence" value="ECO:0007669"/>
    <property type="project" value="InterPro"/>
</dbReference>
<feature type="domain" description="PWWP" evidence="2">
    <location>
        <begin position="485"/>
        <end position="546"/>
    </location>
</feature>
<dbReference type="PANTHER" id="PTHR42851">
    <property type="entry name" value="ALDOLASE-RELATED"/>
    <property type="match status" value="1"/>
</dbReference>
<dbReference type="SUPFAM" id="SSF54928">
    <property type="entry name" value="RNA-binding domain, RBD"/>
    <property type="match status" value="1"/>
</dbReference>
<feature type="compositionally biased region" description="Basic and acidic residues" evidence="1">
    <location>
        <begin position="213"/>
        <end position="231"/>
    </location>
</feature>
<feature type="region of interest" description="Disordered" evidence="1">
    <location>
        <begin position="277"/>
        <end position="319"/>
    </location>
</feature>
<feature type="region of interest" description="Disordered" evidence="1">
    <location>
        <begin position="1"/>
        <end position="36"/>
    </location>
</feature>
<dbReference type="PROSITE" id="PS50812">
    <property type="entry name" value="PWWP"/>
    <property type="match status" value="1"/>
</dbReference>
<dbReference type="SMART" id="SM00293">
    <property type="entry name" value="PWWP"/>
    <property type="match status" value="1"/>
</dbReference>
<protein>
    <submittedName>
        <fullName evidence="3">Oxidoreductase GLYR1</fullName>
    </submittedName>
</protein>
<proteinExistence type="predicted"/>
<keyword evidence="4" id="KW-1185">Reference proteome</keyword>
<feature type="compositionally biased region" description="Basic and acidic residues" evidence="1">
    <location>
        <begin position="1677"/>
        <end position="1686"/>
    </location>
</feature>
<name>A0A833QEB3_9POAL</name>
<dbReference type="CDD" id="cd05162">
    <property type="entry name" value="PWWP"/>
    <property type="match status" value="1"/>
</dbReference>
<dbReference type="EMBL" id="SWLB01000026">
    <property type="protein sequence ID" value="KAF3321918.1"/>
    <property type="molecule type" value="Genomic_DNA"/>
</dbReference>
<feature type="compositionally biased region" description="Basic residues" evidence="1">
    <location>
        <begin position="725"/>
        <end position="735"/>
    </location>
</feature>
<accession>A0A833QEB3</accession>
<feature type="region of interest" description="Disordered" evidence="1">
    <location>
        <begin position="203"/>
        <end position="231"/>
    </location>
</feature>
<dbReference type="Proteomes" id="UP000623129">
    <property type="component" value="Unassembled WGS sequence"/>
</dbReference>
<evidence type="ECO:0000259" key="2">
    <source>
        <dbReference type="PROSITE" id="PS50812"/>
    </source>
</evidence>
<feature type="compositionally biased region" description="Basic and acidic residues" evidence="1">
    <location>
        <begin position="1725"/>
        <end position="1735"/>
    </location>
</feature>
<dbReference type="InterPro" id="IPR053063">
    <property type="entry name" value="PWWP_domain_containing_PDP"/>
</dbReference>
<dbReference type="Pfam" id="PF00855">
    <property type="entry name" value="PWWP"/>
    <property type="match status" value="1"/>
</dbReference>
<dbReference type="PANTHER" id="PTHR42851:SF4">
    <property type="entry name" value="PWWP DOMAIN-CONTAINING PROTEIN"/>
    <property type="match status" value="1"/>
</dbReference>
<organism evidence="3 4">
    <name type="scientific">Carex littledalei</name>
    <dbReference type="NCBI Taxonomy" id="544730"/>
    <lineage>
        <taxon>Eukaryota</taxon>
        <taxon>Viridiplantae</taxon>
        <taxon>Streptophyta</taxon>
        <taxon>Embryophyta</taxon>
        <taxon>Tracheophyta</taxon>
        <taxon>Spermatophyta</taxon>
        <taxon>Magnoliopsida</taxon>
        <taxon>Liliopsida</taxon>
        <taxon>Poales</taxon>
        <taxon>Cyperaceae</taxon>
        <taxon>Cyperoideae</taxon>
        <taxon>Cariceae</taxon>
        <taxon>Carex</taxon>
        <taxon>Carex subgen. Euthyceras</taxon>
    </lineage>
</organism>
<evidence type="ECO:0000313" key="4">
    <source>
        <dbReference type="Proteomes" id="UP000623129"/>
    </source>
</evidence>
<sequence>MSSNLALEKPMAADPAKNPVGDEPREESAAVESTEEVAIRGSVETIEEKTTVVVTETKVQILGSELGSESKSTGGLQGDDLLEVSLREEPSCVESSLVGGVEGGNDPTEISLHDLTGGLDIDGKPTGGDMEEVVMEATVENEMDLVPSSTEIAGETKDGLVGSLSDEQIQVPESRPTGTILEQLELEGSIDKEAGLVEGIQEDKTAEGAGEYTSEKELGEEHEQERRLVDGDKTVDNLETQITVEVIKDVITPMEKVIEACDTVKVLEEGAEELSAKSAAIGQSEGVTEKNNDTVEEGTTVGENEEAVKEATSDPCIEPMDVAPPIELSAGPVQIVGIENVSVAISEQLTEVEQSDALVLDTHVPMDIDGAINSETMETESGKEIGGDNRKLDAEEVGADQENSKLGESGPCKEKKPASSLEENNIAQGIAHADGKEAVVYHRREKHQTTKNATPSPELQKEETIPGEIHITYNLPSVENDGFAISDLVWGKVKSHPWWPGVIINPSDGSNLAMKYQKRDAFLVAYFGDKTFAWCDESQLKPFFPNFSHFEKQASTDAFSNAVKSVLVEVSRRFEVASICSCLDEKLFAKEVYPKLENAGVRQGFVNCSVDRYKMVKYFNPKGLVDFIKDLALDPIKVTTDKLELVMVTSQIKTFYQSKGYSVPPRYQTFGPLEDYIEPVIVLYKSEKLPENSVMQVQTLPAVTSPDETPSVIYTPVELGTVEKPKRKRGRPPKKKKEEVDIEVQKPLSELVQKKVHSNLANGSRSNSKPEKTTTDEEDSASPLPWKKRKEVVGFDLVEHENQAQTPRSSGFGISFKIGACISRAASRLTGSGSGSSPLISTPKVDNADFDISSDDETPVPTTNEEKRVRRRRLKKYHYSDPKDVLSQLCLVATGPRKEYSFFGTVVSYFTDFRNFTVNPPPSTETGDVPEKVKLRRGRKRKVDLPQITFDEVVTPTDHMQDSYWSDMILCGQTEEPSSWPKQRKRRVFIDTKQLKLSPGGPDAKRALAVAAAATKRPIIRVEEKRLDECNPTALLLSFGTRYGTVPSEMDIVRIFSRYGPLKEWEIGTVEGSANRAWIVFKRRADAEMAFSSLRKQNVFGPSLLSYRLVYEVPEKSEQEKKVGALNGEEHKIFDLQAPEETVNLPCVTEGDLSINVEGVDANEMLVDPLSNVEGSDVVQGDNVDTTPVDLSSNVESVDADEMLVDPLSNVEGSDVVQGDNGDMTAVDPSSNIESVDADLLLVNPSSNVEIVDVAEGDYMNEVPVDQSVNVKDGHAVAMSIDPSSTAQVEAVNEILIEPLSSADEISVDPSSNMQVDTETKFSVDCLSSVQNEAVDEIFADPSSMGKVEAVSEAAVELPVIVRVEAVGDVSVTPSSTLLEEGVGQPPMNTSSTVHVDAVYEVLADESGSVQDDNAVVERINLPSTEQDEVTVAKSVGPSCAVQGVAVSSNQSNTVQDSDIMITESNTMQDTEIMVTESKNVQDTEIMVTELDTVPSQNCGQTDPPSILHSEIISDVSTVPASAEEGGDVGVMPVETINTEQREAVGEMPAESASSEQGIQDGEIPVEPSSTREGEAVGELSLEPASTRQGEVVGVSPVEASNIKEGEVPSTGEGEAVAEMPVNPSSTAQGEVVGESPVEASSIEEGEVTIELPLDPSSTAQGEVLSETLVMPAGTEQVKEDDKEQVETAGTKQVREDGEEQVETAGTEQVKADGEGQVAPGGTEQVKEDGEERVEPAGTEQDNERPVEQLSTEEGEVVGEMSFEPASAE</sequence>
<feature type="region of interest" description="Disordered" evidence="1">
    <location>
        <begin position="1547"/>
        <end position="1769"/>
    </location>
</feature>
<dbReference type="InterPro" id="IPR035979">
    <property type="entry name" value="RBD_domain_sf"/>
</dbReference>
<dbReference type="CDD" id="cd00590">
    <property type="entry name" value="RRM_SF"/>
    <property type="match status" value="1"/>
</dbReference>
<dbReference type="Gene3D" id="2.30.30.140">
    <property type="match status" value="1"/>
</dbReference>
<gene>
    <name evidence="3" type="ORF">FCM35_KLT14134</name>
</gene>
<feature type="region of interest" description="Disordered" evidence="1">
    <location>
        <begin position="398"/>
        <end position="424"/>
    </location>
</feature>
<reference evidence="3" key="1">
    <citation type="submission" date="2020-01" db="EMBL/GenBank/DDBJ databases">
        <title>Genome sequence of Kobresia littledalei, the first chromosome-level genome in the family Cyperaceae.</title>
        <authorList>
            <person name="Qu G."/>
        </authorList>
    </citation>
    <scope>NUCLEOTIDE SEQUENCE</scope>
    <source>
        <strain evidence="3">C.B.Clarke</strain>
        <tissue evidence="3">Leaf</tissue>
    </source>
</reference>
<feature type="compositionally biased region" description="Polar residues" evidence="1">
    <location>
        <begin position="831"/>
        <end position="840"/>
    </location>
</feature>
<dbReference type="SUPFAM" id="SSF63748">
    <property type="entry name" value="Tudor/PWWP/MBT"/>
    <property type="match status" value="1"/>
</dbReference>
<feature type="compositionally biased region" description="Acidic residues" evidence="1">
    <location>
        <begin position="848"/>
        <end position="858"/>
    </location>
</feature>
<feature type="region of interest" description="Disordered" evidence="1">
    <location>
        <begin position="723"/>
        <end position="785"/>
    </location>
</feature>
<evidence type="ECO:0000313" key="3">
    <source>
        <dbReference type="EMBL" id="KAF3321918.1"/>
    </source>
</evidence>
<comment type="caution">
    <text evidence="3">The sequence shown here is derived from an EMBL/GenBank/DDBJ whole genome shotgun (WGS) entry which is preliminary data.</text>
</comment>
<dbReference type="InterPro" id="IPR000313">
    <property type="entry name" value="PWWP_dom"/>
</dbReference>